<proteinExistence type="predicted"/>
<feature type="region of interest" description="Disordered" evidence="1">
    <location>
        <begin position="53"/>
        <end position="77"/>
    </location>
</feature>
<dbReference type="EMBL" id="CM012456">
    <property type="protein sequence ID" value="RVE59182.1"/>
    <property type="molecule type" value="Genomic_DNA"/>
</dbReference>
<reference evidence="2 3" key="2">
    <citation type="submission" date="2019-01" db="EMBL/GenBank/DDBJ databases">
        <title>A chromosome length genome reference of the Java medaka (oryzias javanicus).</title>
        <authorList>
            <person name="Herpin A."/>
            <person name="Takehana Y."/>
            <person name="Naruse K."/>
            <person name="Ansai S."/>
            <person name="Kawaguchi M."/>
        </authorList>
    </citation>
    <scope>NUCLEOTIDE SEQUENCE [LARGE SCALE GENOMIC DNA]</scope>
    <source>
        <strain evidence="2">RS831</strain>
        <tissue evidence="2">Whole body</tissue>
    </source>
</reference>
<evidence type="ECO:0000313" key="2">
    <source>
        <dbReference type="EMBL" id="RVE59182.1"/>
    </source>
</evidence>
<dbReference type="AlphaFoldDB" id="A0A437C8U9"/>
<accession>A0A437C8U9</accession>
<gene>
    <name evidence="2" type="ORF">OJAV_G00201460</name>
</gene>
<sequence length="152" mass="16304">MHPHPPPLPPVFCGGGVPAVGNGVYCLTAAALDLTSLTPFLPVCIPTPTLPDITMPSRARPDHRGSGPPPPASAGPEEPLMEPCLTLLQAVFNQCNCPTLSVCVCVYLPLEHGGGLLMAEAMAVVGMMRQWRWRHSRGFWLSSPCLRKDSLR</sequence>
<organism evidence="2 3">
    <name type="scientific">Oryzias javanicus</name>
    <name type="common">Javanese ricefish</name>
    <name type="synonym">Aplocheilus javanicus</name>
    <dbReference type="NCBI Taxonomy" id="123683"/>
    <lineage>
        <taxon>Eukaryota</taxon>
        <taxon>Metazoa</taxon>
        <taxon>Chordata</taxon>
        <taxon>Craniata</taxon>
        <taxon>Vertebrata</taxon>
        <taxon>Euteleostomi</taxon>
        <taxon>Actinopterygii</taxon>
        <taxon>Neopterygii</taxon>
        <taxon>Teleostei</taxon>
        <taxon>Neoteleostei</taxon>
        <taxon>Acanthomorphata</taxon>
        <taxon>Ovalentaria</taxon>
        <taxon>Atherinomorphae</taxon>
        <taxon>Beloniformes</taxon>
        <taxon>Adrianichthyidae</taxon>
        <taxon>Oryziinae</taxon>
        <taxon>Oryzias</taxon>
    </lineage>
</organism>
<evidence type="ECO:0000313" key="3">
    <source>
        <dbReference type="Proteomes" id="UP000283210"/>
    </source>
</evidence>
<protein>
    <submittedName>
        <fullName evidence="2">Uncharacterized protein</fullName>
    </submittedName>
</protein>
<dbReference type="Proteomes" id="UP000283210">
    <property type="component" value="Chromosome 20"/>
</dbReference>
<evidence type="ECO:0000256" key="1">
    <source>
        <dbReference type="SAM" id="MobiDB-lite"/>
    </source>
</evidence>
<dbReference type="OrthoDB" id="8963089at2759"/>
<keyword evidence="3" id="KW-1185">Reference proteome</keyword>
<reference evidence="2 3" key="1">
    <citation type="submission" date="2018-11" db="EMBL/GenBank/DDBJ databases">
        <authorList>
            <person name="Lopez-Roques C."/>
            <person name="Donnadieu C."/>
            <person name="Bouchez O."/>
            <person name="Klopp C."/>
            <person name="Cabau C."/>
            <person name="Zahm M."/>
        </authorList>
    </citation>
    <scope>NUCLEOTIDE SEQUENCE [LARGE SCALE GENOMIC DNA]</scope>
    <source>
        <strain evidence="2">RS831</strain>
        <tissue evidence="2">Whole body</tissue>
    </source>
</reference>
<name>A0A437C8U9_ORYJA</name>